<dbReference type="Pfam" id="PF17917">
    <property type="entry name" value="RT_RNaseH"/>
    <property type="match status" value="1"/>
</dbReference>
<feature type="non-terminal residue" evidence="8">
    <location>
        <position position="1"/>
    </location>
</feature>
<evidence type="ECO:0000259" key="7">
    <source>
        <dbReference type="Pfam" id="PF17917"/>
    </source>
</evidence>
<dbReference type="CDD" id="cd09274">
    <property type="entry name" value="RNase_HI_RT_Ty3"/>
    <property type="match status" value="1"/>
</dbReference>
<dbReference type="AlphaFoldDB" id="A0AAF0T574"/>
<dbReference type="EMBL" id="CP133612">
    <property type="protein sequence ID" value="WMV08257.1"/>
    <property type="molecule type" value="Genomic_DNA"/>
</dbReference>
<dbReference type="PANTHER" id="PTHR34072">
    <property type="entry name" value="ENZYMATIC POLYPROTEIN-RELATED"/>
    <property type="match status" value="1"/>
</dbReference>
<evidence type="ECO:0000256" key="2">
    <source>
        <dbReference type="ARBA" id="ARBA00022695"/>
    </source>
</evidence>
<keyword evidence="2" id="KW-0548">Nucleotidyltransferase</keyword>
<dbReference type="GO" id="GO:0004519">
    <property type="term" value="F:endonuclease activity"/>
    <property type="evidence" value="ECO:0007669"/>
    <property type="project" value="UniProtKB-KW"/>
</dbReference>
<organism evidence="8 9">
    <name type="scientific">Solanum verrucosum</name>
    <dbReference type="NCBI Taxonomy" id="315347"/>
    <lineage>
        <taxon>Eukaryota</taxon>
        <taxon>Viridiplantae</taxon>
        <taxon>Streptophyta</taxon>
        <taxon>Embryophyta</taxon>
        <taxon>Tracheophyta</taxon>
        <taxon>Spermatophyta</taxon>
        <taxon>Magnoliopsida</taxon>
        <taxon>eudicotyledons</taxon>
        <taxon>Gunneridae</taxon>
        <taxon>Pentapetalae</taxon>
        <taxon>asterids</taxon>
        <taxon>lamiids</taxon>
        <taxon>Solanales</taxon>
        <taxon>Solanaceae</taxon>
        <taxon>Solanoideae</taxon>
        <taxon>Solaneae</taxon>
        <taxon>Solanum</taxon>
    </lineage>
</organism>
<dbReference type="Proteomes" id="UP001234989">
    <property type="component" value="Chromosome 1"/>
</dbReference>
<dbReference type="PANTHER" id="PTHR34072:SF52">
    <property type="entry name" value="RIBONUCLEASE H"/>
    <property type="match status" value="1"/>
</dbReference>
<evidence type="ECO:0000256" key="5">
    <source>
        <dbReference type="ARBA" id="ARBA00022801"/>
    </source>
</evidence>
<gene>
    <name evidence="8" type="ORF">MTR67_001642</name>
</gene>
<evidence type="ECO:0000313" key="9">
    <source>
        <dbReference type="Proteomes" id="UP001234989"/>
    </source>
</evidence>
<dbReference type="SUPFAM" id="SSF56672">
    <property type="entry name" value="DNA/RNA polymerases"/>
    <property type="match status" value="1"/>
</dbReference>
<accession>A0AAF0T574</accession>
<reference evidence="8" key="1">
    <citation type="submission" date="2023-08" db="EMBL/GenBank/DDBJ databases">
        <title>A de novo genome assembly of Solanum verrucosum Schlechtendal, a Mexican diploid species geographically isolated from the other diploid A-genome species in potato relatives.</title>
        <authorList>
            <person name="Hosaka K."/>
        </authorList>
    </citation>
    <scope>NUCLEOTIDE SEQUENCE</scope>
    <source>
        <tissue evidence="8">Young leaves</tissue>
    </source>
</reference>
<evidence type="ECO:0000256" key="6">
    <source>
        <dbReference type="ARBA" id="ARBA00022918"/>
    </source>
</evidence>
<sequence>GKVIAYASRHLKVHKKNYSTHDLELEPIVVSLKIWRNYLNGVHVDVFTDHKSLHYEFTQKKLNLRQRRWLEFLKDYDMNVLYHPGKANVVVDALSKLSIGNVVHVEEERKELAKDAH</sequence>
<keyword evidence="6" id="KW-0695">RNA-directed DNA polymerase</keyword>
<protein>
    <recommendedName>
        <fullName evidence="7">Reverse transcriptase RNase H-like domain-containing protein</fullName>
    </recommendedName>
</protein>
<dbReference type="InterPro" id="IPR041373">
    <property type="entry name" value="RT_RNaseH"/>
</dbReference>
<keyword evidence="3" id="KW-0540">Nuclease</keyword>
<feature type="domain" description="Reverse transcriptase RNase H-like" evidence="7">
    <location>
        <begin position="2"/>
        <end position="76"/>
    </location>
</feature>
<name>A0AAF0T574_SOLVR</name>
<keyword evidence="5" id="KW-0378">Hydrolase</keyword>
<dbReference type="InterPro" id="IPR043502">
    <property type="entry name" value="DNA/RNA_pol_sf"/>
</dbReference>
<evidence type="ECO:0000313" key="8">
    <source>
        <dbReference type="EMBL" id="WMV08257.1"/>
    </source>
</evidence>
<evidence type="ECO:0000256" key="4">
    <source>
        <dbReference type="ARBA" id="ARBA00022759"/>
    </source>
</evidence>
<evidence type="ECO:0000256" key="3">
    <source>
        <dbReference type="ARBA" id="ARBA00022722"/>
    </source>
</evidence>
<dbReference type="GO" id="GO:0016787">
    <property type="term" value="F:hydrolase activity"/>
    <property type="evidence" value="ECO:0007669"/>
    <property type="project" value="UniProtKB-KW"/>
</dbReference>
<keyword evidence="9" id="KW-1185">Reference proteome</keyword>
<keyword evidence="1" id="KW-0808">Transferase</keyword>
<evidence type="ECO:0000256" key="1">
    <source>
        <dbReference type="ARBA" id="ARBA00022679"/>
    </source>
</evidence>
<keyword evidence="4" id="KW-0255">Endonuclease</keyword>
<dbReference type="GO" id="GO:0003964">
    <property type="term" value="F:RNA-directed DNA polymerase activity"/>
    <property type="evidence" value="ECO:0007669"/>
    <property type="project" value="UniProtKB-KW"/>
</dbReference>
<proteinExistence type="predicted"/>